<dbReference type="GO" id="GO:0009244">
    <property type="term" value="P:lipopolysaccharide core region biosynthetic process"/>
    <property type="evidence" value="ECO:0007669"/>
    <property type="project" value="TreeGrafter"/>
</dbReference>
<keyword evidence="2 3" id="KW-0808">Transferase</keyword>
<organism evidence="3 4">
    <name type="scientific">Rouxiella aceris</name>
    <dbReference type="NCBI Taxonomy" id="2703884"/>
    <lineage>
        <taxon>Bacteria</taxon>
        <taxon>Pseudomonadati</taxon>
        <taxon>Pseudomonadota</taxon>
        <taxon>Gammaproteobacteria</taxon>
        <taxon>Enterobacterales</taxon>
        <taxon>Yersiniaceae</taxon>
        <taxon>Rouxiella</taxon>
    </lineage>
</organism>
<dbReference type="AlphaFoldDB" id="A0A848MPE2"/>
<name>A0A848MPE2_9GAMM</name>
<evidence type="ECO:0000313" key="3">
    <source>
        <dbReference type="EMBL" id="NMP28732.1"/>
    </source>
</evidence>
<protein>
    <submittedName>
        <fullName evidence="3">Glycosyltransferase family 9 protein</fullName>
    </submittedName>
</protein>
<keyword evidence="1" id="KW-0328">Glycosyltransferase</keyword>
<dbReference type="CDD" id="cd03789">
    <property type="entry name" value="GT9_LPS_heptosyltransferase"/>
    <property type="match status" value="1"/>
</dbReference>
<dbReference type="InterPro" id="IPR051199">
    <property type="entry name" value="LPS_LOS_Heptosyltrfase"/>
</dbReference>
<sequence>MKILLIRRDNIGDLILTTPLIATLAGQKNTSVDLLVNTYNKDVLEGNPHIGKVHLYCKSHHRKPGQTLVGVYLQRLKTILSIRLARYDVAIVGSSDKRPLLWAKLSGAKRIIAIGNESPECVTDQVLPLKNVHIVESLNALATPLGINETPGPLELYVSEHEVAQMAAKYPLKKDLPVYGLQISARKPKQRWQIDKFIELAHRLCAREACQLVLFWSPGASDNPEHPGDDLNAQRIISACEDINLTAIPTRSIRELMAAMSLCDQIITSDGGALHIAAGVHKPVVALFGNSDACYWGPWQVPCAVIKAPEENVGLLEVDDVCRQFIELREKVLTPA</sequence>
<dbReference type="GO" id="GO:0005829">
    <property type="term" value="C:cytosol"/>
    <property type="evidence" value="ECO:0007669"/>
    <property type="project" value="TreeGrafter"/>
</dbReference>
<comment type="caution">
    <text evidence="3">The sequence shown here is derived from an EMBL/GenBank/DDBJ whole genome shotgun (WGS) entry which is preliminary data.</text>
</comment>
<accession>A0A848MPE2</accession>
<evidence type="ECO:0000256" key="2">
    <source>
        <dbReference type="ARBA" id="ARBA00022679"/>
    </source>
</evidence>
<dbReference type="SUPFAM" id="SSF53756">
    <property type="entry name" value="UDP-Glycosyltransferase/glycogen phosphorylase"/>
    <property type="match status" value="1"/>
</dbReference>
<reference evidence="3 4" key="2">
    <citation type="submission" date="2020-06" db="EMBL/GenBank/DDBJ databases">
        <title>Polyphasic characterization of a Rahnella strain isolated from tree sap.</title>
        <authorList>
            <person name="Kim I.S."/>
        </authorList>
    </citation>
    <scope>NUCLEOTIDE SEQUENCE [LARGE SCALE GENOMIC DNA]</scope>
    <source>
        <strain evidence="3 4">SAP-1</strain>
    </source>
</reference>
<dbReference type="EMBL" id="JAADJU010000010">
    <property type="protein sequence ID" value="NMP28732.1"/>
    <property type="molecule type" value="Genomic_DNA"/>
</dbReference>
<dbReference type="GO" id="GO:0008713">
    <property type="term" value="F:ADP-heptose-lipopolysaccharide heptosyltransferase activity"/>
    <property type="evidence" value="ECO:0007669"/>
    <property type="project" value="TreeGrafter"/>
</dbReference>
<dbReference type="PANTHER" id="PTHR30160:SF1">
    <property type="entry name" value="LIPOPOLYSACCHARIDE 1,2-N-ACETYLGLUCOSAMINETRANSFERASE-RELATED"/>
    <property type="match status" value="1"/>
</dbReference>
<dbReference type="Proteomes" id="UP000585363">
    <property type="component" value="Unassembled WGS sequence"/>
</dbReference>
<dbReference type="Pfam" id="PF01075">
    <property type="entry name" value="Glyco_transf_9"/>
    <property type="match status" value="1"/>
</dbReference>
<gene>
    <name evidence="3" type="ORF">GW590_17880</name>
</gene>
<dbReference type="Gene3D" id="3.40.50.2000">
    <property type="entry name" value="Glycogen Phosphorylase B"/>
    <property type="match status" value="2"/>
</dbReference>
<evidence type="ECO:0000313" key="4">
    <source>
        <dbReference type="Proteomes" id="UP000585363"/>
    </source>
</evidence>
<evidence type="ECO:0000256" key="1">
    <source>
        <dbReference type="ARBA" id="ARBA00022676"/>
    </source>
</evidence>
<dbReference type="InterPro" id="IPR002201">
    <property type="entry name" value="Glyco_trans_9"/>
</dbReference>
<dbReference type="RefSeq" id="WP_169404451.1">
    <property type="nucleotide sequence ID" value="NZ_JAADJU010000010.1"/>
</dbReference>
<keyword evidence="4" id="KW-1185">Reference proteome</keyword>
<proteinExistence type="predicted"/>
<dbReference type="PANTHER" id="PTHR30160">
    <property type="entry name" value="TETRAACYLDISACCHARIDE 4'-KINASE-RELATED"/>
    <property type="match status" value="1"/>
</dbReference>
<reference evidence="3 4" key="1">
    <citation type="submission" date="2020-01" db="EMBL/GenBank/DDBJ databases">
        <authorList>
            <person name="Lee S.D."/>
        </authorList>
    </citation>
    <scope>NUCLEOTIDE SEQUENCE [LARGE SCALE GENOMIC DNA]</scope>
    <source>
        <strain evidence="3 4">SAP-1</strain>
    </source>
</reference>